<dbReference type="PANTHER" id="PTHR45772">
    <property type="entry name" value="CONSERVED COMPONENT OF ABC TRANSPORTER FOR NATURAL AMINO ACIDS-RELATED"/>
    <property type="match status" value="1"/>
</dbReference>
<evidence type="ECO:0000256" key="6">
    <source>
        <dbReference type="ARBA" id="ARBA00022840"/>
    </source>
</evidence>
<dbReference type="InterPro" id="IPR001851">
    <property type="entry name" value="ABC_transp_permease"/>
</dbReference>
<dbReference type="CDD" id="cd06581">
    <property type="entry name" value="TM_PBP1_LivM_like"/>
    <property type="match status" value="1"/>
</dbReference>
<feature type="transmembrane region" description="Helical" evidence="10">
    <location>
        <begin position="266"/>
        <end position="284"/>
    </location>
</feature>
<proteinExistence type="predicted"/>
<dbReference type="CDD" id="cd03219">
    <property type="entry name" value="ABC_Mj1267_LivG_branched"/>
    <property type="match status" value="1"/>
</dbReference>
<feature type="transmembrane region" description="Helical" evidence="10">
    <location>
        <begin position="91"/>
        <end position="113"/>
    </location>
</feature>
<dbReference type="SMART" id="SM00382">
    <property type="entry name" value="AAA"/>
    <property type="match status" value="1"/>
</dbReference>
<feature type="transmembrane region" description="Helical" evidence="10">
    <location>
        <begin position="472"/>
        <end position="490"/>
    </location>
</feature>
<comment type="subcellular location">
    <subcellularLocation>
        <location evidence="1">Cell membrane</location>
        <topology evidence="1">Multi-pass membrane protein</topology>
    </subcellularLocation>
</comment>
<feature type="transmembrane region" description="Helical" evidence="10">
    <location>
        <begin position="697"/>
        <end position="716"/>
    </location>
</feature>
<dbReference type="InterPro" id="IPR003439">
    <property type="entry name" value="ABC_transporter-like_ATP-bd"/>
</dbReference>
<keyword evidence="13" id="KW-1185">Reference proteome</keyword>
<evidence type="ECO:0000313" key="12">
    <source>
        <dbReference type="EMBL" id="GAA1826930.1"/>
    </source>
</evidence>
<dbReference type="InterPro" id="IPR003593">
    <property type="entry name" value="AAA+_ATPase"/>
</dbReference>
<evidence type="ECO:0000256" key="7">
    <source>
        <dbReference type="ARBA" id="ARBA00022989"/>
    </source>
</evidence>
<keyword evidence="8 10" id="KW-0472">Membrane</keyword>
<feature type="transmembrane region" description="Helical" evidence="10">
    <location>
        <begin position="186"/>
        <end position="208"/>
    </location>
</feature>
<dbReference type="Gene3D" id="3.40.50.300">
    <property type="entry name" value="P-loop containing nucleotide triphosphate hydrolases"/>
    <property type="match status" value="1"/>
</dbReference>
<feature type="region of interest" description="Disordered" evidence="9">
    <location>
        <begin position="1032"/>
        <end position="1056"/>
    </location>
</feature>
<dbReference type="Pfam" id="PF02653">
    <property type="entry name" value="BPD_transp_2"/>
    <property type="match status" value="2"/>
</dbReference>
<feature type="transmembrane region" description="Helical" evidence="10">
    <location>
        <begin position="557"/>
        <end position="585"/>
    </location>
</feature>
<name>A0ABN2MHP7_9PSEU</name>
<dbReference type="CDD" id="cd06582">
    <property type="entry name" value="TM_PBP1_LivH_like"/>
    <property type="match status" value="1"/>
</dbReference>
<feature type="transmembrane region" description="Helical" evidence="10">
    <location>
        <begin position="305"/>
        <end position="323"/>
    </location>
</feature>
<keyword evidence="6" id="KW-0067">ATP-binding</keyword>
<evidence type="ECO:0000256" key="2">
    <source>
        <dbReference type="ARBA" id="ARBA00022448"/>
    </source>
</evidence>
<keyword evidence="2" id="KW-0813">Transport</keyword>
<accession>A0ABN2MHP7</accession>
<dbReference type="PROSITE" id="PS50893">
    <property type="entry name" value="ABC_TRANSPORTER_2"/>
    <property type="match status" value="1"/>
</dbReference>
<evidence type="ECO:0000256" key="5">
    <source>
        <dbReference type="ARBA" id="ARBA00022741"/>
    </source>
</evidence>
<evidence type="ECO:0000256" key="4">
    <source>
        <dbReference type="ARBA" id="ARBA00022692"/>
    </source>
</evidence>
<keyword evidence="5" id="KW-0547">Nucleotide-binding</keyword>
<feature type="transmembrane region" description="Helical" evidence="10">
    <location>
        <begin position="6"/>
        <end position="28"/>
    </location>
</feature>
<evidence type="ECO:0000313" key="13">
    <source>
        <dbReference type="Proteomes" id="UP001500449"/>
    </source>
</evidence>
<dbReference type="PANTHER" id="PTHR45772:SF2">
    <property type="entry name" value="ABC TRANSPORTER ATP-BINDING PROTEIN"/>
    <property type="match status" value="1"/>
</dbReference>
<keyword evidence="3" id="KW-1003">Cell membrane</keyword>
<gene>
    <name evidence="12" type="ORF">GCM10009836_00680</name>
</gene>
<keyword evidence="7 10" id="KW-1133">Transmembrane helix</keyword>
<dbReference type="InterPro" id="IPR051120">
    <property type="entry name" value="ABC_AA/LPS_Transport"/>
</dbReference>
<reference evidence="12 13" key="1">
    <citation type="journal article" date="2019" name="Int. J. Syst. Evol. Microbiol.">
        <title>The Global Catalogue of Microorganisms (GCM) 10K type strain sequencing project: providing services to taxonomists for standard genome sequencing and annotation.</title>
        <authorList>
            <consortium name="The Broad Institute Genomics Platform"/>
            <consortium name="The Broad Institute Genome Sequencing Center for Infectious Disease"/>
            <person name="Wu L."/>
            <person name="Ma J."/>
        </authorList>
    </citation>
    <scope>NUCLEOTIDE SEQUENCE [LARGE SCALE GENOMIC DNA]</scope>
    <source>
        <strain evidence="12 13">JCM 16009</strain>
    </source>
</reference>
<feature type="transmembrane region" description="Helical" evidence="10">
    <location>
        <begin position="722"/>
        <end position="739"/>
    </location>
</feature>
<evidence type="ECO:0000256" key="3">
    <source>
        <dbReference type="ARBA" id="ARBA00022475"/>
    </source>
</evidence>
<evidence type="ECO:0000256" key="10">
    <source>
        <dbReference type="SAM" id="Phobius"/>
    </source>
</evidence>
<keyword evidence="4 10" id="KW-0812">Transmembrane</keyword>
<feature type="transmembrane region" description="Helical" evidence="10">
    <location>
        <begin position="35"/>
        <end position="53"/>
    </location>
</feature>
<evidence type="ECO:0000256" key="9">
    <source>
        <dbReference type="SAM" id="MobiDB-lite"/>
    </source>
</evidence>
<dbReference type="EMBL" id="BAAAQK010000001">
    <property type="protein sequence ID" value="GAA1826930.1"/>
    <property type="molecule type" value="Genomic_DNA"/>
</dbReference>
<feature type="transmembrane region" description="Helical" evidence="10">
    <location>
        <begin position="140"/>
        <end position="165"/>
    </location>
</feature>
<dbReference type="SUPFAM" id="SSF52540">
    <property type="entry name" value="P-loop containing nucleoside triphosphate hydrolases"/>
    <property type="match status" value="1"/>
</dbReference>
<feature type="transmembrane region" description="Helical" evidence="10">
    <location>
        <begin position="214"/>
        <end position="233"/>
    </location>
</feature>
<feature type="transmembrane region" description="Helical" evidence="10">
    <location>
        <begin position="665"/>
        <end position="685"/>
    </location>
</feature>
<dbReference type="RefSeq" id="WP_344411449.1">
    <property type="nucleotide sequence ID" value="NZ_BAAAQK010000001.1"/>
</dbReference>
<dbReference type="InterPro" id="IPR043428">
    <property type="entry name" value="LivM-like"/>
</dbReference>
<organism evidence="12 13">
    <name type="scientific">Pseudonocardia ailaonensis</name>
    <dbReference type="NCBI Taxonomy" id="367279"/>
    <lineage>
        <taxon>Bacteria</taxon>
        <taxon>Bacillati</taxon>
        <taxon>Actinomycetota</taxon>
        <taxon>Actinomycetes</taxon>
        <taxon>Pseudonocardiales</taxon>
        <taxon>Pseudonocardiaceae</taxon>
        <taxon>Pseudonocardia</taxon>
    </lineage>
</organism>
<feature type="transmembrane region" description="Helical" evidence="10">
    <location>
        <begin position="329"/>
        <end position="351"/>
    </location>
</feature>
<feature type="domain" description="ABC transporter" evidence="11">
    <location>
        <begin position="788"/>
        <end position="1031"/>
    </location>
</feature>
<dbReference type="Proteomes" id="UP001500449">
    <property type="component" value="Unassembled WGS sequence"/>
</dbReference>
<feature type="transmembrane region" description="Helical" evidence="10">
    <location>
        <begin position="59"/>
        <end position="79"/>
    </location>
</feature>
<dbReference type="Pfam" id="PF12399">
    <property type="entry name" value="BCA_ABC_TP_C"/>
    <property type="match status" value="1"/>
</dbReference>
<feature type="transmembrane region" description="Helical" evidence="10">
    <location>
        <begin position="637"/>
        <end position="659"/>
    </location>
</feature>
<dbReference type="Pfam" id="PF00005">
    <property type="entry name" value="ABC_tran"/>
    <property type="match status" value="1"/>
</dbReference>
<dbReference type="InterPro" id="IPR027417">
    <property type="entry name" value="P-loop_NTPase"/>
</dbReference>
<protein>
    <recommendedName>
        <fullName evidence="11">ABC transporter domain-containing protein</fullName>
    </recommendedName>
</protein>
<evidence type="ECO:0000256" key="1">
    <source>
        <dbReference type="ARBA" id="ARBA00004651"/>
    </source>
</evidence>
<feature type="transmembrane region" description="Helical" evidence="10">
    <location>
        <begin position="605"/>
        <end position="625"/>
    </location>
</feature>
<sequence length="1056" mass="108729">MGGVTQYLVLATGTGALYMLLAQGILIVHRGSGMLNFAQGAYITFGAYLFHGVRVGGMPLVPALLLTVGGVGLLGGLTYRLVVRPLRDASLVSRIVATLGIVILVSEAVALLWPNGGLVEAVLPRESVTVLGTSVTVDQLLLLSVGVVATVVLWAVYRFTSFGLATAAVSENRRAASALGLSPDRIALLSWTLSGVAAAVAAVLIFPVQGALDSTTLTLNVVPALAVAMVAGFRSFPVAAVAAVVLAFLQQLLSGLVVAPHPAFEGVQQLLPLLAIVVVLALRGDRLPARGQRSERRPLLGAGTFRPVAVVAAVAVTILAIWTVLPPDWIAATGVHATYALLLLSLVVVLGYAGQLSLGQIALAGIAALIAGRLVATQFWAFGAAALVGIVGAAVCGALFALPALRTRGVALGIITLSLGSAVYALLFVRSYYSPAPPGSVDTFGVSPFNTVVGKISLFGIDLSPSDHPETYATVCVLVLALLTLAVLSVRRGRAGRRLIAVRTNERAAASLGIDVAAAKLYAFVLSAGIAGTAGILLSFRESVIAYGTAYNPLQSIYAVGFGVIGGIGSLLGSVFGAVLFPGTLGAAAGKDVGDWFADVAEPRAWITALLVWAVVRPIVGALVARGLLPRRSGLVAGLLALVAGFLLNRPIGALLGLLDVYVPLAGLFGALILGAVAAQVVAAVGRRAGLPRWSALAAFVLVALLGFFAFPLQVIDVMTNLTVYLPAIGGVGLLVMLLQNGNGLAASAVHAARDLVRRPAVALSAADLTATPAPAPEEGTSRPDRALVVTDVTVGFGGVVAVDGVGLEVRPGEVVGLIGPNGAGKTTLVDAITGYVPLRGGEIALGGQRIDGLPAHRRARRGITRTFQNLELFDDLTVLENLAAASDQHDVRAYLTNLVRPGRLRLSPVAAAAVVDFGLTEVLQSRADTLPLGRRRLVAVARALATGPAILLLDEPAAGLDDTERAEFTDLVRRVARERGLGVLVIEHDMNLIMSVCDRIVVLDGGRRIADGPPAEVQRDQRVIDAYLGVSDATDGPAGSPEPGAPVLQIAKDHS</sequence>
<feature type="transmembrane region" description="Helical" evidence="10">
    <location>
        <begin position="409"/>
        <end position="429"/>
    </location>
</feature>
<feature type="transmembrane region" description="Helical" evidence="10">
    <location>
        <begin position="358"/>
        <end position="376"/>
    </location>
</feature>
<comment type="caution">
    <text evidence="12">The sequence shown here is derived from an EMBL/GenBank/DDBJ whole genome shotgun (WGS) entry which is preliminary data.</text>
</comment>
<evidence type="ECO:0000256" key="8">
    <source>
        <dbReference type="ARBA" id="ARBA00023136"/>
    </source>
</evidence>
<dbReference type="InterPro" id="IPR032823">
    <property type="entry name" value="BCA_ABC_TP_C"/>
</dbReference>
<evidence type="ECO:0000259" key="11">
    <source>
        <dbReference type="PROSITE" id="PS50893"/>
    </source>
</evidence>
<feature type="transmembrane region" description="Helical" evidence="10">
    <location>
        <begin position="382"/>
        <end position="402"/>
    </location>
</feature>